<evidence type="ECO:0000313" key="2">
    <source>
        <dbReference type="Proteomes" id="UP000295416"/>
    </source>
</evidence>
<dbReference type="OrthoDB" id="2889126at2"/>
<organism evidence="1 2">
    <name type="scientific">Scopulibacillus darangshiensis</name>
    <dbReference type="NCBI Taxonomy" id="442528"/>
    <lineage>
        <taxon>Bacteria</taxon>
        <taxon>Bacillati</taxon>
        <taxon>Bacillota</taxon>
        <taxon>Bacilli</taxon>
        <taxon>Bacillales</taxon>
        <taxon>Sporolactobacillaceae</taxon>
        <taxon>Scopulibacillus</taxon>
    </lineage>
</organism>
<evidence type="ECO:0000313" key="1">
    <source>
        <dbReference type="EMBL" id="TCP26580.1"/>
    </source>
</evidence>
<accession>A0A4R2NWV6</accession>
<dbReference type="Proteomes" id="UP000295416">
    <property type="component" value="Unassembled WGS sequence"/>
</dbReference>
<reference evidence="1 2" key="1">
    <citation type="submission" date="2019-03" db="EMBL/GenBank/DDBJ databases">
        <title>Genomic Encyclopedia of Type Strains, Phase IV (KMG-IV): sequencing the most valuable type-strain genomes for metagenomic binning, comparative biology and taxonomic classification.</title>
        <authorList>
            <person name="Goeker M."/>
        </authorList>
    </citation>
    <scope>NUCLEOTIDE SEQUENCE [LARGE SCALE GENOMIC DNA]</scope>
    <source>
        <strain evidence="1 2">DSM 19377</strain>
    </source>
</reference>
<dbReference type="EMBL" id="SLXK01000019">
    <property type="protein sequence ID" value="TCP26580.1"/>
    <property type="molecule type" value="Genomic_DNA"/>
</dbReference>
<dbReference type="RefSeq" id="WP_132746586.1">
    <property type="nucleotide sequence ID" value="NZ_SLXK01000019.1"/>
</dbReference>
<keyword evidence="2" id="KW-1185">Reference proteome</keyword>
<proteinExistence type="predicted"/>
<comment type="caution">
    <text evidence="1">The sequence shown here is derived from an EMBL/GenBank/DDBJ whole genome shotgun (WGS) entry which is preliminary data.</text>
</comment>
<name>A0A4R2NWV6_9BACL</name>
<dbReference type="AlphaFoldDB" id="A0A4R2NWV6"/>
<sequence length="76" mass="9073">MFDFNHTWPYEKVMEDLYFNECPFCRESSVMLNIKSDAIKEAFDGVKTHVVMPCCHEKLVIVSMDDDYIWSDRCLR</sequence>
<protein>
    <submittedName>
        <fullName evidence="1">Uncharacterized protein</fullName>
    </submittedName>
</protein>
<gene>
    <name evidence="1" type="ORF">EV207_11910</name>
</gene>